<dbReference type="Gene3D" id="3.40.50.300">
    <property type="entry name" value="P-loop containing nucleotide triphosphate hydrolases"/>
    <property type="match status" value="1"/>
</dbReference>
<evidence type="ECO:0000256" key="1">
    <source>
        <dbReference type="ARBA" id="ARBA00008535"/>
    </source>
</evidence>
<dbReference type="PANTHER" id="PTHR10903">
    <property type="entry name" value="GTPASE, IMAP FAMILY MEMBER-RELATED"/>
    <property type="match status" value="1"/>
</dbReference>
<keyword evidence="3" id="KW-0342">GTP-binding</keyword>
<dbReference type="InterPro" id="IPR027417">
    <property type="entry name" value="P-loop_NTPase"/>
</dbReference>
<evidence type="ECO:0000256" key="5">
    <source>
        <dbReference type="SAM" id="Phobius"/>
    </source>
</evidence>
<sequence>MAQAAADRRILLLGKTGSGKSSLANTILESESLFEVYHSSKSGTKLCQSETKTVQGRNVQLIDTPGLFDTDPDAPDFKREILNCMIDCASGFHAFLLVLKVERFTKHELSVADVIYTNFSEEALKYTTVVFTQGDQIEEGLTIEEWNDSDTYRNNQVQVKKLLNTVDQTVEKNGGMCYTNDNLKSVQEKLEQEKAAIRSKNQNLSEEEVNIKAKENTFNHFWSIMATVGAGVAVLLGFVFLKK</sequence>
<dbReference type="InterPro" id="IPR045058">
    <property type="entry name" value="GIMA/IAN/Toc"/>
</dbReference>
<name>A0AAW0NXG0_9GOBI</name>
<dbReference type="Pfam" id="PF04548">
    <property type="entry name" value="AIG1"/>
    <property type="match status" value="1"/>
</dbReference>
<comment type="similarity">
    <text evidence="1">Belongs to the TRAFAC class TrmE-Era-EngA-EngB-Septin-like GTPase superfamily. AIG1/Toc34/Toc159-like paraseptin GTPase family. IAN subfamily.</text>
</comment>
<keyword evidence="5" id="KW-0472">Membrane</keyword>
<proteinExistence type="inferred from homology"/>
<evidence type="ECO:0000313" key="8">
    <source>
        <dbReference type="Proteomes" id="UP001460270"/>
    </source>
</evidence>
<evidence type="ECO:0000259" key="6">
    <source>
        <dbReference type="PROSITE" id="PS51720"/>
    </source>
</evidence>
<evidence type="ECO:0000313" key="7">
    <source>
        <dbReference type="EMBL" id="KAK7909949.1"/>
    </source>
</evidence>
<dbReference type="Proteomes" id="UP001460270">
    <property type="component" value="Unassembled WGS sequence"/>
</dbReference>
<reference evidence="8" key="1">
    <citation type="submission" date="2024-04" db="EMBL/GenBank/DDBJ databases">
        <title>Salinicola lusitanus LLJ914,a marine bacterium isolated from the Okinawa Trough.</title>
        <authorList>
            <person name="Li J."/>
        </authorList>
    </citation>
    <scope>NUCLEOTIDE SEQUENCE [LARGE SCALE GENOMIC DNA]</scope>
</reference>
<keyword evidence="4" id="KW-0175">Coiled coil</keyword>
<dbReference type="SUPFAM" id="SSF52540">
    <property type="entry name" value="P-loop containing nucleoside triphosphate hydrolases"/>
    <property type="match status" value="1"/>
</dbReference>
<keyword evidence="5" id="KW-0812">Transmembrane</keyword>
<gene>
    <name evidence="7" type="ORF">WMY93_014633</name>
</gene>
<keyword evidence="5" id="KW-1133">Transmembrane helix</keyword>
<dbReference type="InterPro" id="IPR006703">
    <property type="entry name" value="G_AIG1"/>
</dbReference>
<dbReference type="EMBL" id="JBBPFD010000010">
    <property type="protein sequence ID" value="KAK7909949.1"/>
    <property type="molecule type" value="Genomic_DNA"/>
</dbReference>
<evidence type="ECO:0000256" key="3">
    <source>
        <dbReference type="ARBA" id="ARBA00023134"/>
    </source>
</evidence>
<feature type="domain" description="AIG1-type G" evidence="6">
    <location>
        <begin position="5"/>
        <end position="222"/>
    </location>
</feature>
<protein>
    <recommendedName>
        <fullName evidence="6">AIG1-type G domain-containing protein</fullName>
    </recommendedName>
</protein>
<keyword evidence="2" id="KW-0547">Nucleotide-binding</keyword>
<feature type="transmembrane region" description="Helical" evidence="5">
    <location>
        <begin position="221"/>
        <end position="241"/>
    </location>
</feature>
<evidence type="ECO:0000256" key="4">
    <source>
        <dbReference type="SAM" id="Coils"/>
    </source>
</evidence>
<keyword evidence="8" id="KW-1185">Reference proteome</keyword>
<comment type="caution">
    <text evidence="7">The sequence shown here is derived from an EMBL/GenBank/DDBJ whole genome shotgun (WGS) entry which is preliminary data.</text>
</comment>
<dbReference type="PROSITE" id="PS51720">
    <property type="entry name" value="G_AIG1"/>
    <property type="match status" value="1"/>
</dbReference>
<dbReference type="PANTHER" id="PTHR10903:SF62">
    <property type="entry name" value="GTPASE IMAP FAMILY MEMBER 4-LIKE-RELATED"/>
    <property type="match status" value="1"/>
</dbReference>
<feature type="coiled-coil region" evidence="4">
    <location>
        <begin position="180"/>
        <end position="217"/>
    </location>
</feature>
<accession>A0AAW0NXG0</accession>
<evidence type="ECO:0000256" key="2">
    <source>
        <dbReference type="ARBA" id="ARBA00022741"/>
    </source>
</evidence>
<dbReference type="AlphaFoldDB" id="A0AAW0NXG0"/>
<organism evidence="7 8">
    <name type="scientific">Mugilogobius chulae</name>
    <name type="common">yellowstripe goby</name>
    <dbReference type="NCBI Taxonomy" id="88201"/>
    <lineage>
        <taxon>Eukaryota</taxon>
        <taxon>Metazoa</taxon>
        <taxon>Chordata</taxon>
        <taxon>Craniata</taxon>
        <taxon>Vertebrata</taxon>
        <taxon>Euteleostomi</taxon>
        <taxon>Actinopterygii</taxon>
        <taxon>Neopterygii</taxon>
        <taxon>Teleostei</taxon>
        <taxon>Neoteleostei</taxon>
        <taxon>Acanthomorphata</taxon>
        <taxon>Gobiaria</taxon>
        <taxon>Gobiiformes</taxon>
        <taxon>Gobioidei</taxon>
        <taxon>Gobiidae</taxon>
        <taxon>Gobionellinae</taxon>
        <taxon>Mugilogobius</taxon>
    </lineage>
</organism>
<dbReference type="GO" id="GO:0005525">
    <property type="term" value="F:GTP binding"/>
    <property type="evidence" value="ECO:0007669"/>
    <property type="project" value="UniProtKB-KW"/>
</dbReference>